<dbReference type="InterPro" id="IPR009100">
    <property type="entry name" value="AcylCoA_DH/oxidase_NM_dom_sf"/>
</dbReference>
<keyword evidence="3 5" id="KW-0285">Flavoprotein</keyword>
<proteinExistence type="inferred from homology"/>
<keyword evidence="10" id="KW-1185">Reference proteome</keyword>
<dbReference type="Pfam" id="PF02771">
    <property type="entry name" value="Acyl-CoA_dh_N"/>
    <property type="match status" value="1"/>
</dbReference>
<dbReference type="Pfam" id="PF00441">
    <property type="entry name" value="Acyl-CoA_dh_1"/>
    <property type="match status" value="1"/>
</dbReference>
<gene>
    <name evidence="9" type="ORF">ABQJ54_11085</name>
</gene>
<evidence type="ECO:0000259" key="7">
    <source>
        <dbReference type="Pfam" id="PF02770"/>
    </source>
</evidence>
<organism evidence="9 10">
    <name type="scientific">Rhodanobacter lycopersici</name>
    <dbReference type="NCBI Taxonomy" id="3162487"/>
    <lineage>
        <taxon>Bacteria</taxon>
        <taxon>Pseudomonadati</taxon>
        <taxon>Pseudomonadota</taxon>
        <taxon>Gammaproteobacteria</taxon>
        <taxon>Lysobacterales</taxon>
        <taxon>Rhodanobacteraceae</taxon>
        <taxon>Rhodanobacter</taxon>
    </lineage>
</organism>
<keyword evidence="5 9" id="KW-0560">Oxidoreductase</keyword>
<dbReference type="EC" id="1.-.-.-" evidence="9"/>
<evidence type="ECO:0000313" key="9">
    <source>
        <dbReference type="EMBL" id="MEW9572296.1"/>
    </source>
</evidence>
<evidence type="ECO:0000256" key="5">
    <source>
        <dbReference type="RuleBase" id="RU362125"/>
    </source>
</evidence>
<dbReference type="InterPro" id="IPR009075">
    <property type="entry name" value="AcylCo_DH/oxidase_C"/>
</dbReference>
<feature type="domain" description="Acyl-CoA dehydrogenase/oxidase C-terminal" evidence="6">
    <location>
        <begin position="239"/>
        <end position="385"/>
    </location>
</feature>
<dbReference type="Pfam" id="PF02770">
    <property type="entry name" value="Acyl-CoA_dh_M"/>
    <property type="match status" value="1"/>
</dbReference>
<sequence length="401" mass="42941">MSDLITQCLTDALAGIRLSKEQRRRVGQVRELVQGEFKARGKELLDGSFPWENMRQLAGIGVLGMAVAKPYGGSELGVFDTALVLEEIAKGCYITAMAVLGEVGTQTRVISTFAPEHIKRQYLPAVCAGDCVLSICMTEPHAGTDVASYTTNATVCGDKVILNGIKSLISRAEEAGLFVVFTRVDGRPGLDGIGCVLVEKDTPGLALTAKVHTLGGENLHEVSFTDCELPLDHLVVRESGLKSLLSAFNTQRCLNPSISLGLAEGAFDEAVGYARKRKAFGRSIGDFQGMRWKLADMFIGIESARWMLYRACLSANPFPDALLAAMAKIRCNEMSLAVTSEALQIHGGFGFTDDSVVSRLYRGARYGTLGGGTSETLRDLIGKRVSSGFDESVGISGLAEA</sequence>
<evidence type="ECO:0000259" key="6">
    <source>
        <dbReference type="Pfam" id="PF00441"/>
    </source>
</evidence>
<comment type="similarity">
    <text evidence="2 5">Belongs to the acyl-CoA dehydrogenase family.</text>
</comment>
<dbReference type="InterPro" id="IPR013786">
    <property type="entry name" value="AcylCoA_DH/ox_N"/>
</dbReference>
<name>A0ABV3QEN9_9GAMM</name>
<dbReference type="InterPro" id="IPR037069">
    <property type="entry name" value="AcylCoA_DH/ox_N_sf"/>
</dbReference>
<protein>
    <submittedName>
        <fullName evidence="9">Acyl-CoA dehydrogenase family protein</fullName>
        <ecNumber evidence="9">1.-.-.-</ecNumber>
    </submittedName>
</protein>
<dbReference type="EMBL" id="JBFOHK010000002">
    <property type="protein sequence ID" value="MEW9572296.1"/>
    <property type="molecule type" value="Genomic_DNA"/>
</dbReference>
<evidence type="ECO:0000313" key="10">
    <source>
        <dbReference type="Proteomes" id="UP001556220"/>
    </source>
</evidence>
<dbReference type="Proteomes" id="UP001556220">
    <property type="component" value="Unassembled WGS sequence"/>
</dbReference>
<keyword evidence="4 5" id="KW-0274">FAD</keyword>
<reference evidence="9 10" key="1">
    <citation type="submission" date="2024-06" db="EMBL/GenBank/DDBJ databases">
        <authorList>
            <person name="Woo H."/>
        </authorList>
    </citation>
    <scope>NUCLEOTIDE SEQUENCE [LARGE SCALE GENOMIC DNA]</scope>
    <source>
        <strain evidence="9 10">Si-c</strain>
    </source>
</reference>
<dbReference type="SUPFAM" id="SSF47203">
    <property type="entry name" value="Acyl-CoA dehydrogenase C-terminal domain-like"/>
    <property type="match status" value="1"/>
</dbReference>
<accession>A0ABV3QEN9</accession>
<dbReference type="PROSITE" id="PS00072">
    <property type="entry name" value="ACYL_COA_DH_1"/>
    <property type="match status" value="1"/>
</dbReference>
<comment type="caution">
    <text evidence="9">The sequence shown here is derived from an EMBL/GenBank/DDBJ whole genome shotgun (WGS) entry which is preliminary data.</text>
</comment>
<dbReference type="InterPro" id="IPR006089">
    <property type="entry name" value="Acyl-CoA_DH_CS"/>
</dbReference>
<dbReference type="InterPro" id="IPR036250">
    <property type="entry name" value="AcylCo_DH-like_C"/>
</dbReference>
<dbReference type="InterPro" id="IPR046373">
    <property type="entry name" value="Acyl-CoA_Oxase/DH_mid-dom_sf"/>
</dbReference>
<dbReference type="SUPFAM" id="SSF56645">
    <property type="entry name" value="Acyl-CoA dehydrogenase NM domain-like"/>
    <property type="match status" value="1"/>
</dbReference>
<feature type="domain" description="Acyl-CoA oxidase/dehydrogenase middle" evidence="7">
    <location>
        <begin position="135"/>
        <end position="227"/>
    </location>
</feature>
<evidence type="ECO:0000256" key="3">
    <source>
        <dbReference type="ARBA" id="ARBA00022630"/>
    </source>
</evidence>
<dbReference type="PANTHER" id="PTHR43884">
    <property type="entry name" value="ACYL-COA DEHYDROGENASE"/>
    <property type="match status" value="1"/>
</dbReference>
<dbReference type="RefSeq" id="WP_367854346.1">
    <property type="nucleotide sequence ID" value="NZ_JBFOHK010000002.1"/>
</dbReference>
<dbReference type="Gene3D" id="1.20.140.10">
    <property type="entry name" value="Butyryl-CoA Dehydrogenase, subunit A, domain 3"/>
    <property type="match status" value="1"/>
</dbReference>
<dbReference type="Gene3D" id="2.40.110.10">
    <property type="entry name" value="Butyryl-CoA Dehydrogenase, subunit A, domain 2"/>
    <property type="match status" value="1"/>
</dbReference>
<evidence type="ECO:0000256" key="2">
    <source>
        <dbReference type="ARBA" id="ARBA00009347"/>
    </source>
</evidence>
<dbReference type="InterPro" id="IPR006091">
    <property type="entry name" value="Acyl-CoA_Oxase/DH_mid-dom"/>
</dbReference>
<evidence type="ECO:0000259" key="8">
    <source>
        <dbReference type="Pfam" id="PF02771"/>
    </source>
</evidence>
<dbReference type="PANTHER" id="PTHR43884:SF12">
    <property type="entry name" value="ISOVALERYL-COA DEHYDROGENASE, MITOCHONDRIAL-RELATED"/>
    <property type="match status" value="1"/>
</dbReference>
<evidence type="ECO:0000256" key="1">
    <source>
        <dbReference type="ARBA" id="ARBA00001974"/>
    </source>
</evidence>
<feature type="domain" description="Acyl-CoA dehydrogenase/oxidase N-terminal" evidence="8">
    <location>
        <begin position="20"/>
        <end position="130"/>
    </location>
</feature>
<comment type="cofactor">
    <cofactor evidence="1 5">
        <name>FAD</name>
        <dbReference type="ChEBI" id="CHEBI:57692"/>
    </cofactor>
</comment>
<dbReference type="Gene3D" id="1.10.540.10">
    <property type="entry name" value="Acyl-CoA dehydrogenase/oxidase, N-terminal domain"/>
    <property type="match status" value="1"/>
</dbReference>
<evidence type="ECO:0000256" key="4">
    <source>
        <dbReference type="ARBA" id="ARBA00022827"/>
    </source>
</evidence>
<dbReference type="GO" id="GO:0016491">
    <property type="term" value="F:oxidoreductase activity"/>
    <property type="evidence" value="ECO:0007669"/>
    <property type="project" value="UniProtKB-KW"/>
</dbReference>